<gene>
    <name evidence="1" type="ORF">CNEO_40678</name>
</gene>
<dbReference type="Proteomes" id="UP000789738">
    <property type="component" value="Unassembled WGS sequence"/>
</dbReference>
<evidence type="ECO:0000313" key="2">
    <source>
        <dbReference type="Proteomes" id="UP000789738"/>
    </source>
</evidence>
<name>A0AA86MI13_9CLOT</name>
<dbReference type="RefSeq" id="WP_279261196.1">
    <property type="nucleotide sequence ID" value="NZ_CAMRXC010000044.1"/>
</dbReference>
<comment type="caution">
    <text evidence="1">The sequence shown here is derived from an EMBL/GenBank/DDBJ whole genome shotgun (WGS) entry which is preliminary data.</text>
</comment>
<reference evidence="1" key="1">
    <citation type="submission" date="2021-10" db="EMBL/GenBank/DDBJ databases">
        <authorList>
            <person name="Mesa V."/>
        </authorList>
    </citation>
    <scope>NUCLEOTIDE SEQUENCE</scope>
    <source>
        <strain evidence="1">CC3_PB</strain>
    </source>
</reference>
<organism evidence="1 2">
    <name type="scientific">Clostridium neonatale</name>
    <dbReference type="NCBI Taxonomy" id="137838"/>
    <lineage>
        <taxon>Bacteria</taxon>
        <taxon>Bacillati</taxon>
        <taxon>Bacillota</taxon>
        <taxon>Clostridia</taxon>
        <taxon>Eubacteriales</taxon>
        <taxon>Clostridiaceae</taxon>
        <taxon>Clostridium</taxon>
    </lineage>
</organism>
<accession>A0AA86MI13</accession>
<sequence>MIIKLDFKKYLRLIIYNYNIIFSILISIGIVDGFNGGKFINE</sequence>
<protein>
    <submittedName>
        <fullName evidence="1">Uncharacterized protein</fullName>
    </submittedName>
</protein>
<proteinExistence type="predicted"/>
<dbReference type="EMBL" id="CAKJVE010000004">
    <property type="protein sequence ID" value="CAG9703523.1"/>
    <property type="molecule type" value="Genomic_DNA"/>
</dbReference>
<evidence type="ECO:0000313" key="1">
    <source>
        <dbReference type="EMBL" id="CAG9703523.1"/>
    </source>
</evidence>
<dbReference type="AlphaFoldDB" id="A0AA86MI13"/>